<gene>
    <name evidence="2" type="ORF">Ahy_B08g091082</name>
</gene>
<keyword evidence="1" id="KW-1133">Transmembrane helix</keyword>
<keyword evidence="1" id="KW-0812">Transmembrane</keyword>
<evidence type="ECO:0000313" key="3">
    <source>
        <dbReference type="Proteomes" id="UP000289738"/>
    </source>
</evidence>
<comment type="caution">
    <text evidence="2">The sequence shown here is derived from an EMBL/GenBank/DDBJ whole genome shotgun (WGS) entry which is preliminary data.</text>
</comment>
<organism evidence="2 3">
    <name type="scientific">Arachis hypogaea</name>
    <name type="common">Peanut</name>
    <dbReference type="NCBI Taxonomy" id="3818"/>
    <lineage>
        <taxon>Eukaryota</taxon>
        <taxon>Viridiplantae</taxon>
        <taxon>Streptophyta</taxon>
        <taxon>Embryophyta</taxon>
        <taxon>Tracheophyta</taxon>
        <taxon>Spermatophyta</taxon>
        <taxon>Magnoliopsida</taxon>
        <taxon>eudicotyledons</taxon>
        <taxon>Gunneridae</taxon>
        <taxon>Pentapetalae</taxon>
        <taxon>rosids</taxon>
        <taxon>fabids</taxon>
        <taxon>Fabales</taxon>
        <taxon>Fabaceae</taxon>
        <taxon>Papilionoideae</taxon>
        <taxon>50 kb inversion clade</taxon>
        <taxon>dalbergioids sensu lato</taxon>
        <taxon>Dalbergieae</taxon>
        <taxon>Pterocarpus clade</taxon>
        <taxon>Arachis</taxon>
    </lineage>
</organism>
<evidence type="ECO:0008006" key="4">
    <source>
        <dbReference type="Google" id="ProtNLM"/>
    </source>
</evidence>
<protein>
    <recommendedName>
        <fullName evidence="4">Aminotransferase-like plant mobile domain-containing protein</fullName>
    </recommendedName>
</protein>
<dbReference type="AlphaFoldDB" id="A0A444Y1C2"/>
<name>A0A444Y1C2_ARAHY</name>
<evidence type="ECO:0000313" key="2">
    <source>
        <dbReference type="EMBL" id="RYQ95738.1"/>
    </source>
</evidence>
<dbReference type="Proteomes" id="UP000289738">
    <property type="component" value="Chromosome B08"/>
</dbReference>
<keyword evidence="3" id="KW-1185">Reference proteome</keyword>
<dbReference type="EMBL" id="SDMP01000018">
    <property type="protein sequence ID" value="RYQ95738.1"/>
    <property type="molecule type" value="Genomic_DNA"/>
</dbReference>
<proteinExistence type="predicted"/>
<sequence length="160" mass="19027">MCLATNYNVEGIAGCHTLLMLSFWAPNVTTLYSFPLATRCVYNLFQRHYFSFGGQVRRNRMTNYTEQRLLRHCLKLDNLQVDEFKWLPYMDPRILSRVPMEFLGHPHGDFYTAVVLLIFFRWIEILNIDRVLRQFRGKQGPSNLLLKYLHSWLYESSQSP</sequence>
<accession>A0A444Y1C2</accession>
<keyword evidence="1" id="KW-0472">Membrane</keyword>
<evidence type="ECO:0000256" key="1">
    <source>
        <dbReference type="SAM" id="Phobius"/>
    </source>
</evidence>
<reference evidence="2 3" key="1">
    <citation type="submission" date="2019-01" db="EMBL/GenBank/DDBJ databases">
        <title>Sequencing of cultivated peanut Arachis hypogaea provides insights into genome evolution and oil improvement.</title>
        <authorList>
            <person name="Chen X."/>
        </authorList>
    </citation>
    <scope>NUCLEOTIDE SEQUENCE [LARGE SCALE GENOMIC DNA]</scope>
    <source>
        <strain evidence="3">cv. Fuhuasheng</strain>
        <tissue evidence="2">Leaves</tissue>
    </source>
</reference>
<feature type="transmembrane region" description="Helical" evidence="1">
    <location>
        <begin position="110"/>
        <end position="128"/>
    </location>
</feature>